<dbReference type="GO" id="GO:0050568">
    <property type="term" value="F:protein-glutamine glutaminase activity"/>
    <property type="evidence" value="ECO:0007669"/>
    <property type="project" value="UniProtKB-EC"/>
</dbReference>
<dbReference type="InterPro" id="IPR000160">
    <property type="entry name" value="GGDEF_dom"/>
</dbReference>
<dbReference type="PROSITE" id="PS50110">
    <property type="entry name" value="RESPONSE_REGULATORY"/>
    <property type="match status" value="1"/>
</dbReference>
<comment type="caution">
    <text evidence="12">The sequence shown here is derived from an EMBL/GenBank/DDBJ whole genome shotgun (WGS) entry which is preliminary data.</text>
</comment>
<dbReference type="SMART" id="SM00448">
    <property type="entry name" value="REC"/>
    <property type="match status" value="1"/>
</dbReference>
<dbReference type="PANTHER" id="PTHR42713:SF3">
    <property type="entry name" value="TRANSCRIPTIONAL REGULATORY PROTEIN HPTR"/>
    <property type="match status" value="1"/>
</dbReference>
<feature type="modified residue" description="4-aspartylphosphate" evidence="8">
    <location>
        <position position="54"/>
    </location>
</feature>
<keyword evidence="4" id="KW-0902">Two-component regulatory system</keyword>
<dbReference type="RefSeq" id="WP_236284046.1">
    <property type="nucleotide sequence ID" value="NZ_CAKMMW010000001.1"/>
</dbReference>
<evidence type="ECO:0000313" key="12">
    <source>
        <dbReference type="EMBL" id="CAH1192083.1"/>
    </source>
</evidence>
<keyword evidence="6" id="KW-0238">DNA-binding</keyword>
<sequence length="512" mass="58371">MRLVIIDDEKGIVDGLKTIVRRYLPICEVVGTAHNGIEGFKLVQEVQPDIVITDIRMPQADGLEMIRNLTTSGCKAKFIILSGYAEFEYARRGIELGVKFYITKPVEEEELEECVTKVIAEIHMENVQARHGNDLMLKDILMSGYNSATHESQILNLLHVPVSGHHCVCALLEFGSEPGKLQEERILGRLSEDLSHYDQVQAFRYEGSQFAVIIVSEKSINESNLLRDLKTLQEAFNQFGGISVTVGIGRSYPAPNGLSTSFEEAQQALRYKLIKGINAVIPYKETERIFDSSIIVSEEDMAILEKCIEDMDTEGSSAAIERIFRIIEAENRLSLADLQHQILIILLSSMRRMSFMQLQMNDSLGKYILSQDEISRFNTLEDLKLWLIQATERIIEHKLIRGTPKKKDVISDIKEYVAVHYNSNITLADLSARFFINPYYLSQLFKEKTGDTYLSYVMGIRIKKAKELLEETDLKIYEICQMVGYADTTHFSKLFERMNGCTPTEYRKKCKI</sequence>
<dbReference type="Pfam" id="PF12833">
    <property type="entry name" value="HTH_18"/>
    <property type="match status" value="1"/>
</dbReference>
<keyword evidence="3 8" id="KW-0597">Phosphoprotein</keyword>
<dbReference type="InterPro" id="IPR011006">
    <property type="entry name" value="CheY-like_superfamily"/>
</dbReference>
<keyword evidence="2" id="KW-0963">Cytoplasm</keyword>
<accession>A0ABN8G0G9</accession>
<keyword evidence="13" id="KW-1185">Reference proteome</keyword>
<dbReference type="PROSITE" id="PS50887">
    <property type="entry name" value="GGDEF"/>
    <property type="match status" value="1"/>
</dbReference>
<evidence type="ECO:0000256" key="5">
    <source>
        <dbReference type="ARBA" id="ARBA00023015"/>
    </source>
</evidence>
<dbReference type="SUPFAM" id="SSF52172">
    <property type="entry name" value="CheY-like"/>
    <property type="match status" value="1"/>
</dbReference>
<reference evidence="12" key="1">
    <citation type="submission" date="2022-01" db="EMBL/GenBank/DDBJ databases">
        <authorList>
            <person name="Criscuolo A."/>
        </authorList>
    </citation>
    <scope>NUCLEOTIDE SEQUENCE</scope>
    <source>
        <strain evidence="12">CIP111891</strain>
    </source>
</reference>
<dbReference type="PRINTS" id="PR00032">
    <property type="entry name" value="HTHARAC"/>
</dbReference>
<dbReference type="Pfam" id="PF17853">
    <property type="entry name" value="GGDEF_2"/>
    <property type="match status" value="1"/>
</dbReference>
<dbReference type="Gene3D" id="3.40.50.2300">
    <property type="match status" value="1"/>
</dbReference>
<feature type="domain" description="HTH araC/xylS-type" evidence="9">
    <location>
        <begin position="411"/>
        <end position="509"/>
    </location>
</feature>
<evidence type="ECO:0000259" key="10">
    <source>
        <dbReference type="PROSITE" id="PS50110"/>
    </source>
</evidence>
<evidence type="ECO:0000256" key="2">
    <source>
        <dbReference type="ARBA" id="ARBA00022490"/>
    </source>
</evidence>
<evidence type="ECO:0000313" key="13">
    <source>
        <dbReference type="Proteomes" id="UP000838821"/>
    </source>
</evidence>
<feature type="domain" description="Response regulatory" evidence="10">
    <location>
        <begin position="2"/>
        <end position="119"/>
    </location>
</feature>
<dbReference type="InterPro" id="IPR009057">
    <property type="entry name" value="Homeodomain-like_sf"/>
</dbReference>
<feature type="domain" description="GGDEF" evidence="11">
    <location>
        <begin position="153"/>
        <end position="285"/>
    </location>
</feature>
<evidence type="ECO:0000256" key="7">
    <source>
        <dbReference type="ARBA" id="ARBA00023163"/>
    </source>
</evidence>
<evidence type="ECO:0000256" key="1">
    <source>
        <dbReference type="ARBA" id="ARBA00004496"/>
    </source>
</evidence>
<evidence type="ECO:0000256" key="6">
    <source>
        <dbReference type="ARBA" id="ARBA00023125"/>
    </source>
</evidence>
<gene>
    <name evidence="12" type="primary">cheB_4</name>
    <name evidence="12" type="ORF">PAECIP111891_00196</name>
</gene>
<dbReference type="PROSITE" id="PS00041">
    <property type="entry name" value="HTH_ARAC_FAMILY_1"/>
    <property type="match status" value="1"/>
</dbReference>
<dbReference type="EMBL" id="CAKMMW010000001">
    <property type="protein sequence ID" value="CAH1192083.1"/>
    <property type="molecule type" value="Genomic_DNA"/>
</dbReference>
<evidence type="ECO:0000259" key="9">
    <source>
        <dbReference type="PROSITE" id="PS01124"/>
    </source>
</evidence>
<dbReference type="Gene3D" id="1.10.10.60">
    <property type="entry name" value="Homeodomain-like"/>
    <property type="match status" value="2"/>
</dbReference>
<dbReference type="InterPro" id="IPR001789">
    <property type="entry name" value="Sig_transdc_resp-reg_receiver"/>
</dbReference>
<dbReference type="PROSITE" id="PS01124">
    <property type="entry name" value="HTH_ARAC_FAMILY_2"/>
    <property type="match status" value="1"/>
</dbReference>
<dbReference type="InterPro" id="IPR051552">
    <property type="entry name" value="HptR"/>
</dbReference>
<dbReference type="InterPro" id="IPR020449">
    <property type="entry name" value="Tscrpt_reg_AraC-type_HTH"/>
</dbReference>
<dbReference type="InterPro" id="IPR018062">
    <property type="entry name" value="HTH_AraC-typ_CS"/>
</dbReference>
<dbReference type="SMART" id="SM00342">
    <property type="entry name" value="HTH_ARAC"/>
    <property type="match status" value="1"/>
</dbReference>
<name>A0ABN8G0G9_9BACL</name>
<keyword evidence="7" id="KW-0804">Transcription</keyword>
<dbReference type="CDD" id="cd17536">
    <property type="entry name" value="REC_YesN-like"/>
    <property type="match status" value="1"/>
</dbReference>
<evidence type="ECO:0000256" key="4">
    <source>
        <dbReference type="ARBA" id="ARBA00023012"/>
    </source>
</evidence>
<protein>
    <submittedName>
        <fullName evidence="12">Protein-glutamate methylesterase/protein-glutamine glutaminase</fullName>
        <ecNumber evidence="12">3.5.1.44</ecNumber>
    </submittedName>
</protein>
<evidence type="ECO:0000256" key="3">
    <source>
        <dbReference type="ARBA" id="ARBA00022553"/>
    </source>
</evidence>
<keyword evidence="12" id="KW-0378">Hydrolase</keyword>
<dbReference type="InterPro" id="IPR018060">
    <property type="entry name" value="HTH_AraC"/>
</dbReference>
<dbReference type="InterPro" id="IPR041522">
    <property type="entry name" value="CdaR_GGDEF"/>
</dbReference>
<dbReference type="Proteomes" id="UP000838821">
    <property type="component" value="Unassembled WGS sequence"/>
</dbReference>
<evidence type="ECO:0000259" key="11">
    <source>
        <dbReference type="PROSITE" id="PS50887"/>
    </source>
</evidence>
<proteinExistence type="predicted"/>
<comment type="subcellular location">
    <subcellularLocation>
        <location evidence="1">Cytoplasm</location>
    </subcellularLocation>
</comment>
<dbReference type="PANTHER" id="PTHR42713">
    <property type="entry name" value="HISTIDINE KINASE-RELATED"/>
    <property type="match status" value="1"/>
</dbReference>
<keyword evidence="5" id="KW-0805">Transcription regulation</keyword>
<dbReference type="Pfam" id="PF00072">
    <property type="entry name" value="Response_reg"/>
    <property type="match status" value="1"/>
</dbReference>
<organism evidence="12 13">
    <name type="scientific">Paenibacillus allorhizoplanae</name>
    <dbReference type="NCBI Taxonomy" id="2905648"/>
    <lineage>
        <taxon>Bacteria</taxon>
        <taxon>Bacillati</taxon>
        <taxon>Bacillota</taxon>
        <taxon>Bacilli</taxon>
        <taxon>Bacillales</taxon>
        <taxon>Paenibacillaceae</taxon>
        <taxon>Paenibacillus</taxon>
    </lineage>
</organism>
<dbReference type="EC" id="3.5.1.44" evidence="12"/>
<evidence type="ECO:0000256" key="8">
    <source>
        <dbReference type="PROSITE-ProRule" id="PRU00169"/>
    </source>
</evidence>
<dbReference type="SUPFAM" id="SSF46689">
    <property type="entry name" value="Homeodomain-like"/>
    <property type="match status" value="2"/>
</dbReference>